<name>A0A137NRS6_CONC2</name>
<evidence type="ECO:0000313" key="2">
    <source>
        <dbReference type="Proteomes" id="UP000070444"/>
    </source>
</evidence>
<gene>
    <name evidence="1" type="ORF">CONCODRAFT_20729</name>
</gene>
<dbReference type="AlphaFoldDB" id="A0A137NRS6"/>
<dbReference type="InterPro" id="IPR032675">
    <property type="entry name" value="LRR_dom_sf"/>
</dbReference>
<sequence length="370" mass="43043">MLLNITNKSWLNVLHFNELVDYLSISDLKDLSMTCKHLRIKLTSSIFNSFKFDRFINEREYKSCIFTQFDDVFNNYDELVKYTEVDAPENEFAGEIDTLFVINPSRFDASDYKASKAKFIDDIKLYPCNPKKLIIDIHDCYYLLYELHSVFDNIKSLTIQSSIVNFGTLQHLMDNLILLEDLALSNNWILKYKVDFSKTCINWPASLKKLKISKNYFADVEDKELSVILSRNIDSYLDFNSLQLANKYLPNLAILDYSPPGNVNDFDELNDFLSANLQIRELKTRFVEAKPKLFNIAASLTNLKSFYISNYHYGDNTDEAISPLDSISVKRLYLSLNEDHSILNTIVLHFPNSLLSQQILIFQNLKIWRA</sequence>
<reference evidence="1 2" key="1">
    <citation type="journal article" date="2015" name="Genome Biol. Evol.">
        <title>Phylogenomic analyses indicate that early fungi evolved digesting cell walls of algal ancestors of land plants.</title>
        <authorList>
            <person name="Chang Y."/>
            <person name="Wang S."/>
            <person name="Sekimoto S."/>
            <person name="Aerts A.L."/>
            <person name="Choi C."/>
            <person name="Clum A."/>
            <person name="LaButti K.M."/>
            <person name="Lindquist E.A."/>
            <person name="Yee Ngan C."/>
            <person name="Ohm R.A."/>
            <person name="Salamov A.A."/>
            <person name="Grigoriev I.V."/>
            <person name="Spatafora J.W."/>
            <person name="Berbee M.L."/>
        </authorList>
    </citation>
    <scope>NUCLEOTIDE SEQUENCE [LARGE SCALE GENOMIC DNA]</scope>
    <source>
        <strain evidence="1 2">NRRL 28638</strain>
    </source>
</reference>
<evidence type="ECO:0000313" key="1">
    <source>
        <dbReference type="EMBL" id="KXN65437.1"/>
    </source>
</evidence>
<dbReference type="Proteomes" id="UP000070444">
    <property type="component" value="Unassembled WGS sequence"/>
</dbReference>
<accession>A0A137NRS6</accession>
<dbReference type="EMBL" id="KQ964880">
    <property type="protein sequence ID" value="KXN65437.1"/>
    <property type="molecule type" value="Genomic_DNA"/>
</dbReference>
<proteinExistence type="predicted"/>
<dbReference type="SUPFAM" id="SSF52047">
    <property type="entry name" value="RNI-like"/>
    <property type="match status" value="1"/>
</dbReference>
<evidence type="ECO:0008006" key="3">
    <source>
        <dbReference type="Google" id="ProtNLM"/>
    </source>
</evidence>
<protein>
    <recommendedName>
        <fullName evidence="3">F-box domain-containing protein</fullName>
    </recommendedName>
</protein>
<keyword evidence="2" id="KW-1185">Reference proteome</keyword>
<organism evidence="1 2">
    <name type="scientific">Conidiobolus coronatus (strain ATCC 28846 / CBS 209.66 / NRRL 28638)</name>
    <name type="common">Delacroixia coronata</name>
    <dbReference type="NCBI Taxonomy" id="796925"/>
    <lineage>
        <taxon>Eukaryota</taxon>
        <taxon>Fungi</taxon>
        <taxon>Fungi incertae sedis</taxon>
        <taxon>Zoopagomycota</taxon>
        <taxon>Entomophthoromycotina</taxon>
        <taxon>Entomophthoromycetes</taxon>
        <taxon>Entomophthorales</taxon>
        <taxon>Ancylistaceae</taxon>
        <taxon>Conidiobolus</taxon>
    </lineage>
</organism>
<dbReference type="Gene3D" id="3.80.10.10">
    <property type="entry name" value="Ribonuclease Inhibitor"/>
    <property type="match status" value="1"/>
</dbReference>